<evidence type="ECO:0000256" key="1">
    <source>
        <dbReference type="SAM" id="MobiDB-lite"/>
    </source>
</evidence>
<keyword evidence="3" id="KW-1185">Reference proteome</keyword>
<dbReference type="RefSeq" id="XP_066087090.1">
    <property type="nucleotide sequence ID" value="XM_066230993.1"/>
</dbReference>
<dbReference type="GeneID" id="91106046"/>
<protein>
    <submittedName>
        <fullName evidence="2">Uncharacterized protein</fullName>
    </submittedName>
</protein>
<dbReference type="KEGG" id="ker:91106046"/>
<evidence type="ECO:0000313" key="2">
    <source>
        <dbReference type="EMBL" id="WWD09123.1"/>
    </source>
</evidence>
<dbReference type="EMBL" id="CP144090">
    <property type="protein sequence ID" value="WWD09123.1"/>
    <property type="molecule type" value="Genomic_DNA"/>
</dbReference>
<dbReference type="Proteomes" id="UP001358614">
    <property type="component" value="Chromosome 2"/>
</dbReference>
<sequence length="227" mass="26916">MDSKRSASKTHRVIQFTNPRSIDDQTYYIDIDSNVDPDPKYPQSYTDRLLQFATTVGVRVQDYDQEWQQHLFRTFHWISQVNEDITQRQLEKCGTLDFYRGKYHSQLTVRPSREDDDMDKFTMIIKTEHDEGEDGEARTSRGRPFRRSWDDQGFTQAQDATFDLDHRYHQVITGVQNTDFPDGSHELQISYGHTQDHEPPRHEPSINDLLVQSIRNQSPYWVKLFEK</sequence>
<gene>
    <name evidence="2" type="ORF">V865_007245</name>
</gene>
<name>A0AAX4KTN8_9TREE</name>
<organism evidence="2 3">
    <name type="scientific">Kwoniella europaea PYCC6329</name>
    <dbReference type="NCBI Taxonomy" id="1423913"/>
    <lineage>
        <taxon>Eukaryota</taxon>
        <taxon>Fungi</taxon>
        <taxon>Dikarya</taxon>
        <taxon>Basidiomycota</taxon>
        <taxon>Agaricomycotina</taxon>
        <taxon>Tremellomycetes</taxon>
        <taxon>Tremellales</taxon>
        <taxon>Cryptococcaceae</taxon>
        <taxon>Kwoniella</taxon>
    </lineage>
</organism>
<evidence type="ECO:0000313" key="3">
    <source>
        <dbReference type="Proteomes" id="UP001358614"/>
    </source>
</evidence>
<accession>A0AAX4KTN8</accession>
<reference evidence="2 3" key="1">
    <citation type="submission" date="2024-01" db="EMBL/GenBank/DDBJ databases">
        <title>Comparative genomics of Cryptococcus and Kwoniella reveals pathogenesis evolution and contrasting modes of karyotype evolution via chromosome fusion or intercentromeric recombination.</title>
        <authorList>
            <person name="Coelho M.A."/>
            <person name="David-Palma M."/>
            <person name="Shea T."/>
            <person name="Bowers K."/>
            <person name="McGinley-Smith S."/>
            <person name="Mohammad A.W."/>
            <person name="Gnirke A."/>
            <person name="Yurkov A.M."/>
            <person name="Nowrousian M."/>
            <person name="Sun S."/>
            <person name="Cuomo C.A."/>
            <person name="Heitman J."/>
        </authorList>
    </citation>
    <scope>NUCLEOTIDE SEQUENCE [LARGE SCALE GENOMIC DNA]</scope>
    <source>
        <strain evidence="2 3">PYCC6329</strain>
    </source>
</reference>
<proteinExistence type="predicted"/>
<dbReference type="AlphaFoldDB" id="A0AAX4KTN8"/>
<feature type="region of interest" description="Disordered" evidence="1">
    <location>
        <begin position="129"/>
        <end position="149"/>
    </location>
</feature>